<keyword evidence="22" id="KW-1185">Reference proteome</keyword>
<evidence type="ECO:0000256" key="7">
    <source>
        <dbReference type="ARBA" id="ARBA00022737"/>
    </source>
</evidence>
<dbReference type="InterPro" id="IPR017892">
    <property type="entry name" value="Pkinase_C"/>
</dbReference>
<feature type="domain" description="C2" evidence="17">
    <location>
        <begin position="1"/>
        <end position="116"/>
    </location>
</feature>
<evidence type="ECO:0000256" key="13">
    <source>
        <dbReference type="ARBA" id="ARBA00047272"/>
    </source>
</evidence>
<dbReference type="SUPFAM" id="SSF56112">
    <property type="entry name" value="Protein kinase-like (PK-like)"/>
    <property type="match status" value="1"/>
</dbReference>
<evidence type="ECO:0000256" key="1">
    <source>
        <dbReference type="ARBA" id="ARBA00005490"/>
    </source>
</evidence>
<proteinExistence type="inferred from homology"/>
<dbReference type="PROSITE" id="PS51285">
    <property type="entry name" value="AGC_KINASE_CTER"/>
    <property type="match status" value="1"/>
</dbReference>
<dbReference type="PROSITE" id="PS50004">
    <property type="entry name" value="C2"/>
    <property type="match status" value="1"/>
</dbReference>
<dbReference type="InterPro" id="IPR008271">
    <property type="entry name" value="Ser/Thr_kinase_AS"/>
</dbReference>
<evidence type="ECO:0000256" key="14">
    <source>
        <dbReference type="ARBA" id="ARBA00047470"/>
    </source>
</evidence>
<dbReference type="PROSITE" id="PS50081">
    <property type="entry name" value="ZF_DAG_PE_2"/>
    <property type="match status" value="2"/>
</dbReference>
<keyword evidence="7" id="KW-0677">Repeat</keyword>
<dbReference type="Gene3D" id="3.30.200.20">
    <property type="entry name" value="Phosphorylase Kinase, domain 1"/>
    <property type="match status" value="1"/>
</dbReference>
<dbReference type="PROSITE" id="PS50011">
    <property type="entry name" value="PROTEIN_KINASE_DOM"/>
    <property type="match status" value="1"/>
</dbReference>
<dbReference type="SMART" id="SM00109">
    <property type="entry name" value="C1"/>
    <property type="match status" value="2"/>
</dbReference>
<dbReference type="InterPro" id="IPR000719">
    <property type="entry name" value="Prot_kinase_dom"/>
</dbReference>
<feature type="domain" description="AGC-kinase C-terminal" evidence="20">
    <location>
        <begin position="633"/>
        <end position="704"/>
    </location>
</feature>
<evidence type="ECO:0000259" key="20">
    <source>
        <dbReference type="PROSITE" id="PS51285"/>
    </source>
</evidence>
<keyword evidence="5 15" id="KW-0808">Transferase</keyword>
<dbReference type="Gene3D" id="2.60.40.150">
    <property type="entry name" value="C2 domain"/>
    <property type="match status" value="1"/>
</dbReference>
<evidence type="ECO:0000256" key="11">
    <source>
        <dbReference type="ARBA" id="ARBA00022833"/>
    </source>
</evidence>
<dbReference type="PIRSF" id="PIRSF000551">
    <property type="entry name" value="PKC_delta"/>
    <property type="match status" value="1"/>
</dbReference>
<comment type="similarity">
    <text evidence="1 15">Belongs to the protein kinase superfamily. AGC Ser/Thr protein kinase family. PKC subfamily.</text>
</comment>
<dbReference type="EC" id="2.7.11.13" evidence="2 15"/>
<feature type="domain" description="Phorbol-ester/DAG-type" evidence="19">
    <location>
        <begin position="166"/>
        <end position="217"/>
    </location>
</feature>
<name>A0ABN8M374_9CNID</name>
<evidence type="ECO:0000256" key="10">
    <source>
        <dbReference type="ARBA" id="ARBA00022777"/>
    </source>
</evidence>
<dbReference type="PANTHER" id="PTHR24351">
    <property type="entry name" value="RIBOSOMAL PROTEIN S6 KINASE"/>
    <property type="match status" value="1"/>
</dbReference>
<keyword evidence="6" id="KW-0479">Metal-binding</keyword>
<dbReference type="InterPro" id="IPR020454">
    <property type="entry name" value="DAG/PE-bd"/>
</dbReference>
<gene>
    <name evidence="21" type="ORF">PEVE_00017145</name>
</gene>
<feature type="binding site" evidence="16">
    <location>
        <position position="403"/>
    </location>
    <ligand>
        <name>ATP</name>
        <dbReference type="ChEBI" id="CHEBI:30616"/>
    </ligand>
</feature>
<evidence type="ECO:0000256" key="16">
    <source>
        <dbReference type="PROSITE-ProRule" id="PRU10141"/>
    </source>
</evidence>
<dbReference type="InterPro" id="IPR014376">
    <property type="entry name" value="Prot_kin_PKC_delta"/>
</dbReference>
<comment type="catalytic activity">
    <reaction evidence="13 15">
        <text>L-threonyl-[protein] + ATP = O-phospho-L-threonyl-[protein] + ADP + H(+)</text>
        <dbReference type="Rhea" id="RHEA:46608"/>
        <dbReference type="Rhea" id="RHEA-COMP:11060"/>
        <dbReference type="Rhea" id="RHEA-COMP:11605"/>
        <dbReference type="ChEBI" id="CHEBI:15378"/>
        <dbReference type="ChEBI" id="CHEBI:30013"/>
        <dbReference type="ChEBI" id="CHEBI:30616"/>
        <dbReference type="ChEBI" id="CHEBI:61977"/>
        <dbReference type="ChEBI" id="CHEBI:456216"/>
        <dbReference type="EC" id="2.7.11.13"/>
    </reaction>
</comment>
<keyword evidence="8 15" id="KW-0547">Nucleotide-binding</keyword>
<keyword evidence="3 15" id="KW-0723">Serine/threonine-protein kinase</keyword>
<dbReference type="InterPro" id="IPR017441">
    <property type="entry name" value="Protein_kinase_ATP_BS"/>
</dbReference>
<dbReference type="InterPro" id="IPR000008">
    <property type="entry name" value="C2_dom"/>
</dbReference>
<dbReference type="InterPro" id="IPR046349">
    <property type="entry name" value="C1-like_sf"/>
</dbReference>
<evidence type="ECO:0000313" key="22">
    <source>
        <dbReference type="Proteomes" id="UP001159427"/>
    </source>
</evidence>
<feature type="domain" description="Protein kinase" evidence="18">
    <location>
        <begin position="374"/>
        <end position="632"/>
    </location>
</feature>
<evidence type="ECO:0000256" key="9">
    <source>
        <dbReference type="ARBA" id="ARBA00022771"/>
    </source>
</evidence>
<comment type="caution">
    <text evidence="21">The sequence shown here is derived from an EMBL/GenBank/DDBJ whole genome shotgun (WGS) entry which is preliminary data.</text>
</comment>
<evidence type="ECO:0000259" key="18">
    <source>
        <dbReference type="PROSITE" id="PS50011"/>
    </source>
</evidence>
<dbReference type="SMART" id="SM00239">
    <property type="entry name" value="C2"/>
    <property type="match status" value="1"/>
</dbReference>
<comment type="catalytic activity">
    <reaction evidence="14">
        <text>L-seryl-[protein] + ATP = O-phospho-L-seryl-[protein] + ADP + H(+)</text>
        <dbReference type="Rhea" id="RHEA:17989"/>
        <dbReference type="Rhea" id="RHEA-COMP:9863"/>
        <dbReference type="Rhea" id="RHEA-COMP:11604"/>
        <dbReference type="ChEBI" id="CHEBI:15378"/>
        <dbReference type="ChEBI" id="CHEBI:29999"/>
        <dbReference type="ChEBI" id="CHEBI:30616"/>
        <dbReference type="ChEBI" id="CHEBI:83421"/>
        <dbReference type="ChEBI" id="CHEBI:456216"/>
        <dbReference type="EC" id="2.7.11.13"/>
    </reaction>
</comment>
<dbReference type="Gene3D" id="3.30.60.20">
    <property type="match status" value="2"/>
</dbReference>
<evidence type="ECO:0000256" key="15">
    <source>
        <dbReference type="PIRNR" id="PIRNR000551"/>
    </source>
</evidence>
<evidence type="ECO:0000259" key="19">
    <source>
        <dbReference type="PROSITE" id="PS50081"/>
    </source>
</evidence>
<dbReference type="PROSITE" id="PS00107">
    <property type="entry name" value="PROTEIN_KINASE_ATP"/>
    <property type="match status" value="1"/>
</dbReference>
<keyword evidence="11" id="KW-0862">Zinc</keyword>
<dbReference type="InterPro" id="IPR000961">
    <property type="entry name" value="AGC-kinase_C"/>
</dbReference>
<keyword evidence="9" id="KW-0863">Zinc-finger</keyword>
<evidence type="ECO:0000256" key="8">
    <source>
        <dbReference type="ARBA" id="ARBA00022741"/>
    </source>
</evidence>
<keyword evidence="4" id="KW-0597">Phosphoprotein</keyword>
<evidence type="ECO:0000256" key="3">
    <source>
        <dbReference type="ARBA" id="ARBA00022527"/>
    </source>
</evidence>
<evidence type="ECO:0000256" key="2">
    <source>
        <dbReference type="ARBA" id="ARBA00012429"/>
    </source>
</evidence>
<evidence type="ECO:0000313" key="21">
    <source>
        <dbReference type="EMBL" id="CAH3022866.1"/>
    </source>
</evidence>
<organism evidence="21 22">
    <name type="scientific">Porites evermanni</name>
    <dbReference type="NCBI Taxonomy" id="104178"/>
    <lineage>
        <taxon>Eukaryota</taxon>
        <taxon>Metazoa</taxon>
        <taxon>Cnidaria</taxon>
        <taxon>Anthozoa</taxon>
        <taxon>Hexacorallia</taxon>
        <taxon>Scleractinia</taxon>
        <taxon>Fungiina</taxon>
        <taxon>Poritidae</taxon>
        <taxon>Porites</taxon>
    </lineage>
</organism>
<feature type="domain" description="Phorbol-ester/DAG-type" evidence="19">
    <location>
        <begin position="251"/>
        <end position="301"/>
    </location>
</feature>
<dbReference type="InterPro" id="IPR011009">
    <property type="entry name" value="Kinase-like_dom_sf"/>
</dbReference>
<keyword evidence="12 15" id="KW-0067">ATP-binding</keyword>
<dbReference type="Pfam" id="PF00069">
    <property type="entry name" value="Pkinase"/>
    <property type="match status" value="1"/>
</dbReference>
<sequence>MVGFTGSLKIKIIEATDLKPTDLARRKTLGGLTSMDPYVLVNVDDIRIAQTTSKQKTLTPVWNEEFESEVEDAQVLCITVFHKSIMPPDDWFVANSSVALAEIMKSEVQGISDIWISLEPEGKLHLYIELKPKIQDNEKRVFKESESGIKGRRGAMRRRRVHQISGHKFMAVWLRQPTYCCHCREFIWGVFNKQGYQCQICTCVVHKRCHSEVVSQCLSVKQDLQDVLPGDGQNAFGSSATVSVRFKHDVPHRFVEHNYKRPTFCDHCGSLLYGLWKQGMQCSECQMNIHKRCFGNIANNCGINTKEMAEGLKGMGLTGNILTESMRVRKPSIEYNKTNTTNNQGKHRLPITANDLEESPSLQSLGKKFGLSDFSFIKVLGRGSFGKVLLAERKSTDEIVAVKILRKDTLLQDDDVEGAMTERQVLALSASYPFLTSLYCSFQTDDRLFLVMEYVNGGDLMFHIQKAKKFDERRSKFYAAEVVLALRYLHQHGVIYRDLKLDNVLLDKDGHIKLADFGLCKNFMSPGGFTNTFCGTPDYMAPEILQQMPYSFSVDWWALGVFMYEMMAGQPPFEADNQDDLFECIKHDDVLYPMWLTREAVSILKGLMTKTYRKRLGCTANGDQSILDHPFFTEIDWKRLEARQVKPPFKPRIRSKTDVGNFDNDFTREKANLTPTDKSVAASINQEEFNGFSFVNTQLMSDTVFV</sequence>
<dbReference type="SMART" id="SM00220">
    <property type="entry name" value="S_TKc"/>
    <property type="match status" value="1"/>
</dbReference>
<dbReference type="PROSITE" id="PS00479">
    <property type="entry name" value="ZF_DAG_PE_1"/>
    <property type="match status" value="1"/>
</dbReference>
<dbReference type="InterPro" id="IPR035892">
    <property type="entry name" value="C2_domain_sf"/>
</dbReference>
<evidence type="ECO:0000256" key="12">
    <source>
        <dbReference type="ARBA" id="ARBA00022840"/>
    </source>
</evidence>
<dbReference type="PROSITE" id="PS00108">
    <property type="entry name" value="PROTEIN_KINASE_ST"/>
    <property type="match status" value="1"/>
</dbReference>
<dbReference type="CDD" id="cd20838">
    <property type="entry name" value="C1_nPKC_epsilon-like_rpt2"/>
    <property type="match status" value="1"/>
</dbReference>
<keyword evidence="10 15" id="KW-0418">Kinase</keyword>
<dbReference type="Gene3D" id="1.10.510.10">
    <property type="entry name" value="Transferase(Phosphotransferase) domain 1"/>
    <property type="match status" value="1"/>
</dbReference>
<dbReference type="SUPFAM" id="SSF57889">
    <property type="entry name" value="Cysteine-rich domain"/>
    <property type="match status" value="2"/>
</dbReference>
<dbReference type="Pfam" id="PF00433">
    <property type="entry name" value="Pkinase_C"/>
    <property type="match status" value="1"/>
</dbReference>
<protein>
    <recommendedName>
        <fullName evidence="2 15">Protein kinase C</fullName>
        <ecNumber evidence="2 15">2.7.11.13</ecNumber>
    </recommendedName>
</protein>
<dbReference type="PRINTS" id="PR00008">
    <property type="entry name" value="DAGPEDOMAIN"/>
</dbReference>
<dbReference type="Pfam" id="PF00168">
    <property type="entry name" value="C2"/>
    <property type="match status" value="1"/>
</dbReference>
<dbReference type="CDD" id="cd05570">
    <property type="entry name" value="STKc_PKC"/>
    <property type="match status" value="1"/>
</dbReference>
<dbReference type="SMART" id="SM00133">
    <property type="entry name" value="S_TK_X"/>
    <property type="match status" value="1"/>
</dbReference>
<evidence type="ECO:0000256" key="5">
    <source>
        <dbReference type="ARBA" id="ARBA00022679"/>
    </source>
</evidence>
<accession>A0ABN8M374</accession>
<dbReference type="Proteomes" id="UP001159427">
    <property type="component" value="Unassembled WGS sequence"/>
</dbReference>
<dbReference type="Pfam" id="PF00130">
    <property type="entry name" value="C1_1"/>
    <property type="match status" value="2"/>
</dbReference>
<dbReference type="InterPro" id="IPR002219">
    <property type="entry name" value="PKC_DAG/PE"/>
</dbReference>
<evidence type="ECO:0000256" key="4">
    <source>
        <dbReference type="ARBA" id="ARBA00022553"/>
    </source>
</evidence>
<evidence type="ECO:0000256" key="6">
    <source>
        <dbReference type="ARBA" id="ARBA00022723"/>
    </source>
</evidence>
<dbReference type="SUPFAM" id="SSF49562">
    <property type="entry name" value="C2 domain (Calcium/lipid-binding domain, CaLB)"/>
    <property type="match status" value="1"/>
</dbReference>
<reference evidence="21 22" key="1">
    <citation type="submission" date="2022-05" db="EMBL/GenBank/DDBJ databases">
        <authorList>
            <consortium name="Genoscope - CEA"/>
            <person name="William W."/>
        </authorList>
    </citation>
    <scope>NUCLEOTIDE SEQUENCE [LARGE SCALE GENOMIC DNA]</scope>
</reference>
<dbReference type="CDD" id="cd04014">
    <property type="entry name" value="C2_PKC_epsilon"/>
    <property type="match status" value="1"/>
</dbReference>
<evidence type="ECO:0000259" key="17">
    <source>
        <dbReference type="PROSITE" id="PS50004"/>
    </source>
</evidence>
<dbReference type="EMBL" id="CALNXI010000237">
    <property type="protein sequence ID" value="CAH3022866.1"/>
    <property type="molecule type" value="Genomic_DNA"/>
</dbReference>